<gene>
    <name evidence="1" type="ORF">RMCN_1902</name>
</gene>
<proteinExistence type="predicted"/>
<evidence type="ECO:0000313" key="2">
    <source>
        <dbReference type="Proteomes" id="UP000069773"/>
    </source>
</evidence>
<keyword evidence="2" id="KW-1185">Reference proteome</keyword>
<evidence type="ECO:0000313" key="1">
    <source>
        <dbReference type="EMBL" id="GAT08769.1"/>
    </source>
</evidence>
<organism evidence="1 2">
    <name type="scientific">Mycolicibacterium novocastrense</name>
    <name type="common">Mycobacterium novocastrense</name>
    <dbReference type="NCBI Taxonomy" id="59813"/>
    <lineage>
        <taxon>Bacteria</taxon>
        <taxon>Bacillati</taxon>
        <taxon>Actinomycetota</taxon>
        <taxon>Actinomycetes</taxon>
        <taxon>Mycobacteriales</taxon>
        <taxon>Mycobacteriaceae</taxon>
        <taxon>Mycolicibacterium</taxon>
    </lineage>
</organism>
<dbReference type="Gene3D" id="3.40.50.1820">
    <property type="entry name" value="alpha/beta hydrolase"/>
    <property type="match status" value="1"/>
</dbReference>
<name>A0ABQ0KHK9_MYCNV</name>
<sequence length="189" mass="20381">MDRPVRTWLRRALAVGAVPHAGAFSCAGLPNEYLAAHHPHQFAYAESLSGFLNASAPSMPQVIRDRLAANNTRLWIHCAPGGSAPPDAGADSLESMAVKTNKDFQTAYLTGRRKPRHVRIPFRGKTRVAVLGCATASPETRPGHHTPRRSGVTRVDISRMGRSRRRVVDCTGYAACLRGGSACGIQQMG</sequence>
<protein>
    <submittedName>
        <fullName evidence="1">Antigen 85-C</fullName>
    </submittedName>
</protein>
<reference evidence="1 2" key="1">
    <citation type="journal article" date="2016" name="Genome Announc.">
        <title>Draft Genome Sequences of Five Rapidly Growing Mycobacterium Species, M. thermoresistibile, M. fortuitum subsp. acetamidolyticum, M. canariasense, M. brisbanense, and M. novocastrense.</title>
        <authorList>
            <person name="Katahira K."/>
            <person name="Ogura Y."/>
            <person name="Gotoh Y."/>
            <person name="Hayashi T."/>
        </authorList>
    </citation>
    <scope>NUCLEOTIDE SEQUENCE [LARGE SCALE GENOMIC DNA]</scope>
    <source>
        <strain evidence="1 2">JCM18114</strain>
    </source>
</reference>
<dbReference type="InterPro" id="IPR029058">
    <property type="entry name" value="AB_hydrolase_fold"/>
</dbReference>
<dbReference type="EMBL" id="BCTA01000026">
    <property type="protein sequence ID" value="GAT08769.1"/>
    <property type="molecule type" value="Genomic_DNA"/>
</dbReference>
<dbReference type="Proteomes" id="UP000069773">
    <property type="component" value="Unassembled WGS sequence"/>
</dbReference>
<accession>A0ABQ0KHK9</accession>
<comment type="caution">
    <text evidence="1">The sequence shown here is derived from an EMBL/GenBank/DDBJ whole genome shotgun (WGS) entry which is preliminary data.</text>
</comment>
<dbReference type="PROSITE" id="PS51257">
    <property type="entry name" value="PROKAR_LIPOPROTEIN"/>
    <property type="match status" value="1"/>
</dbReference>